<dbReference type="AlphaFoldDB" id="A0A4P9YC12"/>
<dbReference type="Proteomes" id="UP000281549">
    <property type="component" value="Unassembled WGS sequence"/>
</dbReference>
<dbReference type="EMBL" id="ML006209">
    <property type="protein sequence ID" value="RKP16827.1"/>
    <property type="molecule type" value="Genomic_DNA"/>
</dbReference>
<dbReference type="InterPro" id="IPR016197">
    <property type="entry name" value="Chromo-like_dom_sf"/>
</dbReference>
<dbReference type="InterPro" id="IPR000953">
    <property type="entry name" value="Chromo/chromo_shadow_dom"/>
</dbReference>
<reference evidence="3" key="1">
    <citation type="journal article" date="2018" name="Nat. Microbiol.">
        <title>Leveraging single-cell genomics to expand the fungal tree of life.</title>
        <authorList>
            <person name="Ahrendt S.R."/>
            <person name="Quandt C.A."/>
            <person name="Ciobanu D."/>
            <person name="Clum A."/>
            <person name="Salamov A."/>
            <person name="Andreopoulos B."/>
            <person name="Cheng J.F."/>
            <person name="Woyke T."/>
            <person name="Pelin A."/>
            <person name="Henrissat B."/>
            <person name="Reynolds N.K."/>
            <person name="Benny G.L."/>
            <person name="Smith M.E."/>
            <person name="James T.Y."/>
            <person name="Grigoriev I.V."/>
        </authorList>
    </citation>
    <scope>NUCLEOTIDE SEQUENCE [LARGE SCALE GENOMIC DNA]</scope>
    <source>
        <strain evidence="3">CSF55</strain>
    </source>
</reference>
<organism evidence="2 3">
    <name type="scientific">Rozella allomycis (strain CSF55)</name>
    <dbReference type="NCBI Taxonomy" id="988480"/>
    <lineage>
        <taxon>Eukaryota</taxon>
        <taxon>Fungi</taxon>
        <taxon>Fungi incertae sedis</taxon>
        <taxon>Cryptomycota</taxon>
        <taxon>Cryptomycota incertae sedis</taxon>
        <taxon>Rozella</taxon>
    </lineage>
</organism>
<dbReference type="PROSITE" id="PS50013">
    <property type="entry name" value="CHROMO_2"/>
    <property type="match status" value="1"/>
</dbReference>
<gene>
    <name evidence="2" type="ORF">ROZALSC1DRAFT_24846</name>
</gene>
<sequence>MVTDELRTRKNEPLFHTLKTGPFKIIRRNKGGACELLGPDGTINTRPPHTLILFHGTPVNEDPNSKAVQVEKILEHRLNADNTSEYLVNWKNHDPSYNQWEEEIDFHDFTLIRKYWEAKGKSKILFFDLVWLIEWFRIFG</sequence>
<evidence type="ECO:0000313" key="2">
    <source>
        <dbReference type="EMBL" id="RKP16827.1"/>
    </source>
</evidence>
<protein>
    <recommendedName>
        <fullName evidence="1">Chromo domain-containing protein</fullName>
    </recommendedName>
</protein>
<dbReference type="Pfam" id="PF00385">
    <property type="entry name" value="Chromo"/>
    <property type="match status" value="1"/>
</dbReference>
<evidence type="ECO:0000259" key="1">
    <source>
        <dbReference type="PROSITE" id="PS50013"/>
    </source>
</evidence>
<evidence type="ECO:0000313" key="3">
    <source>
        <dbReference type="Proteomes" id="UP000281549"/>
    </source>
</evidence>
<dbReference type="InterPro" id="IPR023780">
    <property type="entry name" value="Chromo_domain"/>
</dbReference>
<dbReference type="SUPFAM" id="SSF54160">
    <property type="entry name" value="Chromo domain-like"/>
    <property type="match status" value="1"/>
</dbReference>
<dbReference type="SMART" id="SM00298">
    <property type="entry name" value="CHROMO"/>
    <property type="match status" value="1"/>
</dbReference>
<dbReference type="Gene3D" id="2.40.50.40">
    <property type="match status" value="1"/>
</dbReference>
<proteinExistence type="predicted"/>
<feature type="domain" description="Chromo" evidence="1">
    <location>
        <begin position="68"/>
        <end position="117"/>
    </location>
</feature>
<name>A0A4P9YC12_ROZAC</name>
<accession>A0A4P9YC12</accession>